<dbReference type="PANTHER" id="PTHR21879:SF22">
    <property type="entry name" value="FI03362P-RELATED"/>
    <property type="match status" value="1"/>
</dbReference>
<keyword evidence="2" id="KW-0732">Signal</keyword>
<name>A0A6J2YXW8_SITOR</name>
<feature type="transmembrane region" description="Helical" evidence="1">
    <location>
        <begin position="180"/>
        <end position="206"/>
    </location>
</feature>
<organism evidence="3 4">
    <name type="scientific">Sitophilus oryzae</name>
    <name type="common">Rice weevil</name>
    <name type="synonym">Curculio oryzae</name>
    <dbReference type="NCBI Taxonomy" id="7048"/>
    <lineage>
        <taxon>Eukaryota</taxon>
        <taxon>Metazoa</taxon>
        <taxon>Ecdysozoa</taxon>
        <taxon>Arthropoda</taxon>
        <taxon>Hexapoda</taxon>
        <taxon>Insecta</taxon>
        <taxon>Pterygota</taxon>
        <taxon>Neoptera</taxon>
        <taxon>Endopterygota</taxon>
        <taxon>Coleoptera</taxon>
        <taxon>Polyphaga</taxon>
        <taxon>Cucujiformia</taxon>
        <taxon>Curculionidae</taxon>
        <taxon>Dryophthorinae</taxon>
        <taxon>Sitophilus</taxon>
    </lineage>
</organism>
<reference evidence="4" key="1">
    <citation type="submission" date="2025-08" db="UniProtKB">
        <authorList>
            <consortium name="RefSeq"/>
        </authorList>
    </citation>
    <scope>IDENTIFICATION</scope>
    <source>
        <tissue evidence="4">Gonads</tissue>
    </source>
</reference>
<dbReference type="RefSeq" id="XP_030768092.1">
    <property type="nucleotide sequence ID" value="XM_030912232.1"/>
</dbReference>
<dbReference type="FunCoup" id="A0A6J2YXW8">
    <property type="interactions" value="47"/>
</dbReference>
<evidence type="ECO:0000313" key="4">
    <source>
        <dbReference type="RefSeq" id="XP_030768092.1"/>
    </source>
</evidence>
<keyword evidence="1" id="KW-0812">Transmembrane</keyword>
<gene>
    <name evidence="4" type="primary">LOC115891690</name>
</gene>
<evidence type="ECO:0000256" key="1">
    <source>
        <dbReference type="SAM" id="Phobius"/>
    </source>
</evidence>
<keyword evidence="3" id="KW-1185">Reference proteome</keyword>
<dbReference type="InParanoid" id="A0A6J2YXW8"/>
<keyword evidence="1" id="KW-0472">Membrane</keyword>
<accession>A0A6J2YXW8</accession>
<protein>
    <submittedName>
        <fullName evidence="4">Uncharacterized protein LOC115891690</fullName>
    </submittedName>
</protein>
<dbReference type="InterPro" id="IPR012464">
    <property type="entry name" value="DUF1676"/>
</dbReference>
<evidence type="ECO:0000313" key="3">
    <source>
        <dbReference type="Proteomes" id="UP000504635"/>
    </source>
</evidence>
<proteinExistence type="predicted"/>
<evidence type="ECO:0000256" key="2">
    <source>
        <dbReference type="SAM" id="SignalP"/>
    </source>
</evidence>
<dbReference type="OrthoDB" id="8192916at2759"/>
<sequence>MLKMNCKLVSACLFFAIVAASGLPAQEEARSNSIQTESDLLDSIYTDCLRKDSLSCLKYKIYSFVDKTLGQKDTITVTDGIQIVKSGNEKDGAPRAFNGDETIESLVLDRVSRFLNSHTIKVDLKGSDLVNAVQSGARSLSEVVEDDAVEEGRGKKKKKGGNMGGLMAILALKAALLGKLALWAIALIAGKALIIGKIALVLSAIIGIKKLLGSQGHGKHVTYEVVAHPQHSSSHVATHEVAYSGGSGHGGGYGGDIGGGSYGSSGHGGWGRSLDAQQLAYRGQLPAQQQQQ</sequence>
<feature type="signal peptide" evidence="2">
    <location>
        <begin position="1"/>
        <end position="20"/>
    </location>
</feature>
<dbReference type="GO" id="GO:0016020">
    <property type="term" value="C:membrane"/>
    <property type="evidence" value="ECO:0007669"/>
    <property type="project" value="TreeGrafter"/>
</dbReference>
<feature type="chain" id="PRO_5027007542" evidence="2">
    <location>
        <begin position="21"/>
        <end position="292"/>
    </location>
</feature>
<dbReference type="PANTHER" id="PTHR21879">
    <property type="entry name" value="FI03362P-RELATED-RELATED"/>
    <property type="match status" value="1"/>
</dbReference>
<keyword evidence="1" id="KW-1133">Transmembrane helix</keyword>
<dbReference type="GeneID" id="115891690"/>
<dbReference type="KEGG" id="soy:115891690"/>
<dbReference type="AlphaFoldDB" id="A0A6J2YXW8"/>
<dbReference type="Proteomes" id="UP000504635">
    <property type="component" value="Unplaced"/>
</dbReference>
<dbReference type="Pfam" id="PF07898">
    <property type="entry name" value="DUF1676"/>
    <property type="match status" value="1"/>
</dbReference>